<evidence type="ECO:0000256" key="9">
    <source>
        <dbReference type="ARBA" id="ARBA00023136"/>
    </source>
</evidence>
<accession>A0AAV7HTR5</accession>
<dbReference type="FunFam" id="3.80.10.10:FF:000111">
    <property type="entry name" value="LRR receptor-like serine/threonine-protein kinase ERECTA"/>
    <property type="match status" value="1"/>
</dbReference>
<dbReference type="Gene3D" id="3.80.10.10">
    <property type="entry name" value="Ribonuclease Inhibitor"/>
    <property type="match status" value="3"/>
</dbReference>
<evidence type="ECO:0000256" key="4">
    <source>
        <dbReference type="ARBA" id="ARBA00022614"/>
    </source>
</evidence>
<comment type="similarity">
    <text evidence="2">Belongs to the RLP family.</text>
</comment>
<dbReference type="FunFam" id="3.80.10.10:FF:000095">
    <property type="entry name" value="LRR receptor-like serine/threonine-protein kinase GSO1"/>
    <property type="match status" value="1"/>
</dbReference>
<evidence type="ECO:0000256" key="7">
    <source>
        <dbReference type="ARBA" id="ARBA00022737"/>
    </source>
</evidence>
<dbReference type="FunFam" id="3.80.10.10:FF:000041">
    <property type="entry name" value="LRR receptor-like serine/threonine-protein kinase ERECTA"/>
    <property type="match status" value="1"/>
</dbReference>
<evidence type="ECO:0000256" key="6">
    <source>
        <dbReference type="ARBA" id="ARBA00022729"/>
    </source>
</evidence>
<keyword evidence="3" id="KW-1003">Cell membrane</keyword>
<dbReference type="SUPFAM" id="SSF52058">
    <property type="entry name" value="L domain-like"/>
    <property type="match status" value="3"/>
</dbReference>
<evidence type="ECO:0000256" key="8">
    <source>
        <dbReference type="ARBA" id="ARBA00022989"/>
    </source>
</evidence>
<evidence type="ECO:0000256" key="10">
    <source>
        <dbReference type="ARBA" id="ARBA00023170"/>
    </source>
</evidence>
<dbReference type="PANTHER" id="PTHR27000">
    <property type="entry name" value="LEUCINE-RICH REPEAT RECEPTOR-LIKE PROTEIN KINASE FAMILY PROTEIN-RELATED"/>
    <property type="match status" value="1"/>
</dbReference>
<organism evidence="13 14">
    <name type="scientific">Dendrobium chrysotoxum</name>
    <name type="common">Orchid</name>
    <dbReference type="NCBI Taxonomy" id="161865"/>
    <lineage>
        <taxon>Eukaryota</taxon>
        <taxon>Viridiplantae</taxon>
        <taxon>Streptophyta</taxon>
        <taxon>Embryophyta</taxon>
        <taxon>Tracheophyta</taxon>
        <taxon>Spermatophyta</taxon>
        <taxon>Magnoliopsida</taxon>
        <taxon>Liliopsida</taxon>
        <taxon>Asparagales</taxon>
        <taxon>Orchidaceae</taxon>
        <taxon>Epidendroideae</taxon>
        <taxon>Malaxideae</taxon>
        <taxon>Dendrobiinae</taxon>
        <taxon>Dendrobium</taxon>
    </lineage>
</organism>
<keyword evidence="11" id="KW-0325">Glycoprotein</keyword>
<dbReference type="AlphaFoldDB" id="A0AAV7HTR5"/>
<evidence type="ECO:0000313" key="13">
    <source>
        <dbReference type="EMBL" id="KAH0470987.1"/>
    </source>
</evidence>
<protein>
    <recommendedName>
        <fullName evidence="12">Leucine-rich repeat-containing N-terminal plant-type domain-containing protein</fullName>
    </recommendedName>
</protein>
<keyword evidence="10" id="KW-0675">Receptor</keyword>
<dbReference type="InterPro" id="IPR001611">
    <property type="entry name" value="Leu-rich_rpt"/>
</dbReference>
<dbReference type="SUPFAM" id="SSF52075">
    <property type="entry name" value="Outer arm dynein light chain 1"/>
    <property type="match status" value="1"/>
</dbReference>
<keyword evidence="14" id="KW-1185">Reference proteome</keyword>
<proteinExistence type="inferred from homology"/>
<dbReference type="Pfam" id="PF00560">
    <property type="entry name" value="LRR_1"/>
    <property type="match status" value="8"/>
</dbReference>
<name>A0AAV7HTR5_DENCH</name>
<dbReference type="InterPro" id="IPR003591">
    <property type="entry name" value="Leu-rich_rpt_typical-subtyp"/>
</dbReference>
<keyword evidence="4" id="KW-0433">Leucine-rich repeat</keyword>
<comment type="caution">
    <text evidence="13">The sequence shown here is derived from an EMBL/GenBank/DDBJ whole genome shotgun (WGS) entry which is preliminary data.</text>
</comment>
<feature type="domain" description="Leucine-rich repeat-containing N-terminal plant-type" evidence="12">
    <location>
        <begin position="747"/>
        <end position="780"/>
    </location>
</feature>
<comment type="subcellular location">
    <subcellularLocation>
        <location evidence="1">Cell membrane</location>
        <topology evidence="1">Single-pass membrane protein</topology>
    </subcellularLocation>
</comment>
<dbReference type="PROSITE" id="PS51450">
    <property type="entry name" value="LRR"/>
    <property type="match status" value="1"/>
</dbReference>
<evidence type="ECO:0000256" key="11">
    <source>
        <dbReference type="ARBA" id="ARBA00023180"/>
    </source>
</evidence>
<dbReference type="EMBL" id="JAGFBR010000001">
    <property type="protein sequence ID" value="KAH0470987.1"/>
    <property type="molecule type" value="Genomic_DNA"/>
</dbReference>
<keyword evidence="6" id="KW-0732">Signal</keyword>
<dbReference type="Pfam" id="PF13855">
    <property type="entry name" value="LRR_8"/>
    <property type="match status" value="2"/>
</dbReference>
<dbReference type="SMART" id="SM00369">
    <property type="entry name" value="LRR_TYP"/>
    <property type="match status" value="6"/>
</dbReference>
<reference evidence="13 14" key="1">
    <citation type="journal article" date="2021" name="Hortic Res">
        <title>Chromosome-scale assembly of the Dendrobium chrysotoxum genome enhances the understanding of orchid evolution.</title>
        <authorList>
            <person name="Zhang Y."/>
            <person name="Zhang G.Q."/>
            <person name="Zhang D."/>
            <person name="Liu X.D."/>
            <person name="Xu X.Y."/>
            <person name="Sun W.H."/>
            <person name="Yu X."/>
            <person name="Zhu X."/>
            <person name="Wang Z.W."/>
            <person name="Zhao X."/>
            <person name="Zhong W.Y."/>
            <person name="Chen H."/>
            <person name="Yin W.L."/>
            <person name="Huang T."/>
            <person name="Niu S.C."/>
            <person name="Liu Z.J."/>
        </authorList>
    </citation>
    <scope>NUCLEOTIDE SEQUENCE [LARGE SCALE GENOMIC DNA]</scope>
    <source>
        <strain evidence="13">Lindl</strain>
    </source>
</reference>
<dbReference type="PRINTS" id="PR00019">
    <property type="entry name" value="LEURICHRPT"/>
</dbReference>
<keyword evidence="5" id="KW-0812">Transmembrane</keyword>
<dbReference type="PANTHER" id="PTHR27000:SF642">
    <property type="entry name" value="INACTIVE LEUCINE-RICH REPEAT RECEPTOR KINASE XIAO-RELATED"/>
    <property type="match status" value="1"/>
</dbReference>
<keyword evidence="9" id="KW-0472">Membrane</keyword>
<evidence type="ECO:0000313" key="14">
    <source>
        <dbReference type="Proteomes" id="UP000775213"/>
    </source>
</evidence>
<sequence>MSYNPMLSGSLPKFLEDNKLISLNLSNTNFSGNLPDTIGNLKFLKYLNLFSCQFSQRIPPSIGNLSQLEILDLSNNNLQGHIPNSFFQILGLSYLSLGSNNFSGDLEFEFIKDLKNLTSLDLSNSGLSLNSWDAYNGSFLSSFPMLLYLAVASCNLTKIPTIINYPHVMAFLDISNNRIHGEIPSWFWRNIAVNLSCNMFTHVANPLLNVNTYNYFSFFDLHSNMLESPIPPLTLTNHTLLDFSNNHLTSFISFNITSHKNSLWYLFLANNILTGEIPPFIYNMTKLLELDLSNNMLIGSIPIYPLPLPNIVLLDFSNNHFTSFISFNISSDQNSLTYLLLANNSLTGEIPQLICNMTNLLVLDLSNNRLTGSILSCLLKGVNLQVLKLRGNQLHGAIPNEISPICELQIIDIRDNQLDELIPRSISNCQSLEILDLGNNKLKGTFPYWLGNISSLRVLVLRSNKFQGKIGPFEGNLKRNYAFSMLHVLDISSNNFSGKLCAECFNNFKQMMIDKIDTVQDLTIDIVNPYYYLVLLTFMNKGQLMTIQKLWTIFKSIDFSNNFFEGEIPITIGQLTSLQVLNLSHNYLTGEIPQQLGNLLQLETFDLSVNKLSGNIPQELVSLHFLEYLNLSYNKLVGNIPLGGQFSTFSNTSFEGNNGLCLLSCNKSIPGVNNTTTASDLGNQVPKNRNVDLNNQFIIDTIVCNLFNSTSLCMHLFFNNEISIPHFKWDKLLFSINFKDHGQCLPAESLTLLQLKRGFTSGDLASWQLSTNCCIWEGVTFDESSGRVIGLDLSNQLIGGMIDPSLFKLTSLHDLNFANNIFQGISIPNYGWDQLANLSSLDLSNADFAGKILVGIFRLTKLTFLDLFNQNDEFRRLSLPSKPIFL</sequence>
<evidence type="ECO:0000259" key="12">
    <source>
        <dbReference type="Pfam" id="PF08263"/>
    </source>
</evidence>
<evidence type="ECO:0000256" key="1">
    <source>
        <dbReference type="ARBA" id="ARBA00004162"/>
    </source>
</evidence>
<dbReference type="InterPro" id="IPR013210">
    <property type="entry name" value="LRR_N_plant-typ"/>
</dbReference>
<dbReference type="GO" id="GO:0005886">
    <property type="term" value="C:plasma membrane"/>
    <property type="evidence" value="ECO:0007669"/>
    <property type="project" value="UniProtKB-SubCell"/>
</dbReference>
<dbReference type="Proteomes" id="UP000775213">
    <property type="component" value="Unassembled WGS sequence"/>
</dbReference>
<evidence type="ECO:0000256" key="2">
    <source>
        <dbReference type="ARBA" id="ARBA00009592"/>
    </source>
</evidence>
<evidence type="ECO:0000256" key="5">
    <source>
        <dbReference type="ARBA" id="ARBA00022692"/>
    </source>
</evidence>
<dbReference type="Pfam" id="PF08263">
    <property type="entry name" value="LRRNT_2"/>
    <property type="match status" value="1"/>
</dbReference>
<keyword evidence="8" id="KW-1133">Transmembrane helix</keyword>
<dbReference type="InterPro" id="IPR032675">
    <property type="entry name" value="LRR_dom_sf"/>
</dbReference>
<evidence type="ECO:0000256" key="3">
    <source>
        <dbReference type="ARBA" id="ARBA00022475"/>
    </source>
</evidence>
<gene>
    <name evidence="13" type="ORF">IEQ34_000710</name>
</gene>
<keyword evidence="7" id="KW-0677">Repeat</keyword>